<gene>
    <name evidence="2" type="ORF">IFO71_03055</name>
</gene>
<keyword evidence="3" id="KW-1185">Reference proteome</keyword>
<accession>A0AAW3ZIE0</accession>
<dbReference type="RefSeq" id="WP_192028063.1">
    <property type="nucleotide sequence ID" value="NZ_JACYTR010000004.1"/>
</dbReference>
<reference evidence="2 3" key="1">
    <citation type="submission" date="2020-09" db="EMBL/GenBank/DDBJ databases">
        <title>Pseudoxanthomonas sp. CAU 1598 isolated from sand of Yaerae Beach.</title>
        <authorList>
            <person name="Kim W."/>
        </authorList>
    </citation>
    <scope>NUCLEOTIDE SEQUENCE [LARGE SCALE GENOMIC DNA]</scope>
    <source>
        <strain evidence="2 3">CAU 1598</strain>
    </source>
</reference>
<sequence>MVPLMFGSLFLALPSTLPAQQTVGAGGAAAVVGKGATVCGKVESYRYEENSDGQPTFLHFGGAYPNHTFAVRIAGDDTPKFQPAPEALVGQMICVTGTVAFAQGNKPEMVISSPTELTLM</sequence>
<dbReference type="Proteomes" id="UP000613768">
    <property type="component" value="Unassembled WGS sequence"/>
</dbReference>
<feature type="signal peptide" evidence="1">
    <location>
        <begin position="1"/>
        <end position="19"/>
    </location>
</feature>
<evidence type="ECO:0000256" key="1">
    <source>
        <dbReference type="SAM" id="SignalP"/>
    </source>
</evidence>
<protein>
    <recommendedName>
        <fullName evidence="4">DNA-binding protein</fullName>
    </recommendedName>
</protein>
<dbReference type="EMBL" id="JACYTR010000004">
    <property type="protein sequence ID" value="MBD8524710.1"/>
    <property type="molecule type" value="Genomic_DNA"/>
</dbReference>
<evidence type="ECO:0008006" key="4">
    <source>
        <dbReference type="Google" id="ProtNLM"/>
    </source>
</evidence>
<keyword evidence="1" id="KW-0732">Signal</keyword>
<name>A0AAW3ZIE0_9GAMM</name>
<dbReference type="AlphaFoldDB" id="A0AAW3ZIE0"/>
<evidence type="ECO:0000313" key="3">
    <source>
        <dbReference type="Proteomes" id="UP000613768"/>
    </source>
</evidence>
<comment type="caution">
    <text evidence="2">The sequence shown here is derived from an EMBL/GenBank/DDBJ whole genome shotgun (WGS) entry which is preliminary data.</text>
</comment>
<feature type="chain" id="PRO_5043565593" description="DNA-binding protein" evidence="1">
    <location>
        <begin position="20"/>
        <end position="120"/>
    </location>
</feature>
<evidence type="ECO:0000313" key="2">
    <source>
        <dbReference type="EMBL" id="MBD8524710.1"/>
    </source>
</evidence>
<organism evidence="2 3">
    <name type="scientific">Pseudomarimonas arenosa</name>
    <dbReference type="NCBI Taxonomy" id="2774145"/>
    <lineage>
        <taxon>Bacteria</taxon>
        <taxon>Pseudomonadati</taxon>
        <taxon>Pseudomonadota</taxon>
        <taxon>Gammaproteobacteria</taxon>
        <taxon>Lysobacterales</taxon>
        <taxon>Lysobacteraceae</taxon>
        <taxon>Pseudomarimonas</taxon>
    </lineage>
</organism>
<proteinExistence type="predicted"/>